<sequence length="110" mass="12973">MRSLNFGEDINYFDDGFIEHFPKKIRYHNLYQAISQNISISHPYVWLKYYPDQTELDSIENSAKALSVAVYNSEDSCLVVIDKHLTAQNWIKYDKKIRKPRKVEIGELNC</sequence>
<evidence type="ECO:0000313" key="2">
    <source>
        <dbReference type="Proteomes" id="UP001142175"/>
    </source>
</evidence>
<dbReference type="EMBL" id="JANSUY010000016">
    <property type="protein sequence ID" value="MCR9016601.1"/>
    <property type="molecule type" value="Genomic_DNA"/>
</dbReference>
<gene>
    <name evidence="1" type="ORF">NU887_16290</name>
</gene>
<comment type="caution">
    <text evidence="1">The sequence shown here is derived from an EMBL/GenBank/DDBJ whole genome shotgun (WGS) entry which is preliminary data.</text>
</comment>
<dbReference type="Proteomes" id="UP001142175">
    <property type="component" value="Unassembled WGS sequence"/>
</dbReference>
<reference evidence="1" key="1">
    <citation type="submission" date="2022-08" db="EMBL/GenBank/DDBJ databases">
        <authorList>
            <person name="Zhang D."/>
        </authorList>
    </citation>
    <scope>NUCLEOTIDE SEQUENCE</scope>
    <source>
        <strain evidence="1">XJ19-11</strain>
    </source>
</reference>
<organism evidence="1 2">
    <name type="scientific">Aquiflexum gelatinilyticum</name>
    <dbReference type="NCBI Taxonomy" id="2961943"/>
    <lineage>
        <taxon>Bacteria</taxon>
        <taxon>Pseudomonadati</taxon>
        <taxon>Bacteroidota</taxon>
        <taxon>Cytophagia</taxon>
        <taxon>Cytophagales</taxon>
        <taxon>Cyclobacteriaceae</taxon>
        <taxon>Aquiflexum</taxon>
    </lineage>
</organism>
<name>A0A9X2P5N5_9BACT</name>
<protein>
    <submittedName>
        <fullName evidence="1">Uncharacterized protein</fullName>
    </submittedName>
</protein>
<dbReference type="AlphaFoldDB" id="A0A9X2P5N5"/>
<accession>A0A9X2P5N5</accession>
<evidence type="ECO:0000313" key="1">
    <source>
        <dbReference type="EMBL" id="MCR9016601.1"/>
    </source>
</evidence>
<keyword evidence="2" id="KW-1185">Reference proteome</keyword>
<proteinExistence type="predicted"/>